<sequence>MTQTVMYAVVQNVHQQVFEIVQAPVTELKSRCGRLLEEEVGAVLLCLYELRNAIDDVISEELVALIDRKLGSLMNVQAPDLDNFIRQHLTVDLHEQGIHTRRLNFAIRIKENGPSKILGVGDPVDDGYNDRMKLHCTPKMHLDDVRCHVKYECRETKRNNFMLFGIISGKTRAQHQYRNSNDSNKENPLRIILRPDATPFLGLFPTIFSNSTCFLRDRVRELEMVG</sequence>
<evidence type="ECO:0000313" key="2">
    <source>
        <dbReference type="Proteomes" id="UP000198211"/>
    </source>
</evidence>
<evidence type="ECO:0000313" key="1">
    <source>
        <dbReference type="EMBL" id="OWZ15918.1"/>
    </source>
</evidence>
<name>A0A225WF86_9STRA</name>
<dbReference type="Proteomes" id="UP000198211">
    <property type="component" value="Unassembled WGS sequence"/>
</dbReference>
<reference evidence="2" key="1">
    <citation type="submission" date="2017-03" db="EMBL/GenBank/DDBJ databases">
        <title>Phytopthora megakarya and P. palmivora, two closely related causual agents of cacao black pod achieved similar genome size and gene model numbers by different mechanisms.</title>
        <authorList>
            <person name="Ali S."/>
            <person name="Shao J."/>
            <person name="Larry D.J."/>
            <person name="Kronmiller B."/>
            <person name="Shen D."/>
            <person name="Strem M.D."/>
            <person name="Melnick R.L."/>
            <person name="Guiltinan M.J."/>
            <person name="Tyler B.M."/>
            <person name="Meinhardt L.W."/>
            <person name="Bailey B.A."/>
        </authorList>
    </citation>
    <scope>NUCLEOTIDE SEQUENCE [LARGE SCALE GENOMIC DNA]</scope>
    <source>
        <strain evidence="2">zdho120</strain>
    </source>
</reference>
<keyword evidence="2" id="KW-1185">Reference proteome</keyword>
<proteinExistence type="predicted"/>
<gene>
    <name evidence="1" type="ORF">PHMEG_00010363</name>
</gene>
<protein>
    <submittedName>
        <fullName evidence="1">Uncharacterized protein</fullName>
    </submittedName>
</protein>
<accession>A0A225WF86</accession>
<dbReference type="EMBL" id="NBNE01001029">
    <property type="protein sequence ID" value="OWZ15918.1"/>
    <property type="molecule type" value="Genomic_DNA"/>
</dbReference>
<dbReference type="AlphaFoldDB" id="A0A225WF86"/>
<comment type="caution">
    <text evidence="1">The sequence shown here is derived from an EMBL/GenBank/DDBJ whole genome shotgun (WGS) entry which is preliminary data.</text>
</comment>
<organism evidence="1 2">
    <name type="scientific">Phytophthora megakarya</name>
    <dbReference type="NCBI Taxonomy" id="4795"/>
    <lineage>
        <taxon>Eukaryota</taxon>
        <taxon>Sar</taxon>
        <taxon>Stramenopiles</taxon>
        <taxon>Oomycota</taxon>
        <taxon>Peronosporomycetes</taxon>
        <taxon>Peronosporales</taxon>
        <taxon>Peronosporaceae</taxon>
        <taxon>Phytophthora</taxon>
    </lineage>
</organism>